<evidence type="ECO:0000313" key="2">
    <source>
        <dbReference type="Proteomes" id="UP001497535"/>
    </source>
</evidence>
<sequence>MLLKILWKGDGIELDLADISGGIGRDYPTFLNTDPDFADHETERRIPILCRNPDTGQL</sequence>
<protein>
    <submittedName>
        <fullName evidence="1">Uncharacterized protein</fullName>
    </submittedName>
</protein>
<reference evidence="1" key="1">
    <citation type="submission" date="2023-11" db="EMBL/GenBank/DDBJ databases">
        <authorList>
            <person name="Poullet M."/>
        </authorList>
    </citation>
    <scope>NUCLEOTIDE SEQUENCE</scope>
    <source>
        <strain evidence="1">E1834</strain>
    </source>
</reference>
<organism evidence="1 2">
    <name type="scientific">Meloidogyne enterolobii</name>
    <name type="common">Root-knot nematode worm</name>
    <name type="synonym">Meloidogyne mayaguensis</name>
    <dbReference type="NCBI Taxonomy" id="390850"/>
    <lineage>
        <taxon>Eukaryota</taxon>
        <taxon>Metazoa</taxon>
        <taxon>Ecdysozoa</taxon>
        <taxon>Nematoda</taxon>
        <taxon>Chromadorea</taxon>
        <taxon>Rhabditida</taxon>
        <taxon>Tylenchina</taxon>
        <taxon>Tylenchomorpha</taxon>
        <taxon>Tylenchoidea</taxon>
        <taxon>Meloidogynidae</taxon>
        <taxon>Meloidogyninae</taxon>
        <taxon>Meloidogyne</taxon>
    </lineage>
</organism>
<evidence type="ECO:0000313" key="1">
    <source>
        <dbReference type="EMBL" id="CAK5028992.1"/>
    </source>
</evidence>
<comment type="caution">
    <text evidence="1">The sequence shown here is derived from an EMBL/GenBank/DDBJ whole genome shotgun (WGS) entry which is preliminary data.</text>
</comment>
<gene>
    <name evidence="1" type="ORF">MENTE1834_LOCUS6776</name>
</gene>
<dbReference type="Proteomes" id="UP001497535">
    <property type="component" value="Unassembled WGS sequence"/>
</dbReference>
<keyword evidence="2" id="KW-1185">Reference proteome</keyword>
<dbReference type="EMBL" id="CAVMJV010000005">
    <property type="protein sequence ID" value="CAK5028992.1"/>
    <property type="molecule type" value="Genomic_DNA"/>
</dbReference>
<name>A0ACB0Y389_MELEN</name>
<proteinExistence type="predicted"/>
<accession>A0ACB0Y389</accession>